<dbReference type="Proteomes" id="UP001244563">
    <property type="component" value="Unassembled WGS sequence"/>
</dbReference>
<sequence>MRIVVSGTHASGKSTLIADFCATHPKFAHLPDPFELLDDFHDQPDASSFLAQLAISAQRLEEIEPGTDVIAERGPLDFLAYLISWESLGGGRLPQEVLHQALALSNAAMQNVDLLVLLPLNSADQIWVHPEENLQLRADMNDTLLELSDDPDLLGSQARTVEIVGDRQTRLSALEATINQP</sequence>
<comment type="caution">
    <text evidence="1">The sequence shown here is derived from an EMBL/GenBank/DDBJ whole genome shotgun (WGS) entry which is preliminary data.</text>
</comment>
<accession>A0ABT9TRR7</accession>
<dbReference type="SUPFAM" id="SSF52540">
    <property type="entry name" value="P-loop containing nucleoside triphosphate hydrolases"/>
    <property type="match status" value="1"/>
</dbReference>
<evidence type="ECO:0008006" key="3">
    <source>
        <dbReference type="Google" id="ProtNLM"/>
    </source>
</evidence>
<keyword evidence="2" id="KW-1185">Reference proteome</keyword>
<dbReference type="RefSeq" id="WP_064722957.1">
    <property type="nucleotide sequence ID" value="NZ_BDDW01000010.1"/>
</dbReference>
<organism evidence="1 2">
    <name type="scientific">Paenarthrobacter nicotinovorans</name>
    <name type="common">Arthrobacter nicotinovorans</name>
    <dbReference type="NCBI Taxonomy" id="29320"/>
    <lineage>
        <taxon>Bacteria</taxon>
        <taxon>Bacillati</taxon>
        <taxon>Actinomycetota</taxon>
        <taxon>Actinomycetes</taxon>
        <taxon>Micrococcales</taxon>
        <taxon>Micrococcaceae</taxon>
        <taxon>Paenarthrobacter</taxon>
    </lineage>
</organism>
<reference evidence="1 2" key="1">
    <citation type="submission" date="2023-07" db="EMBL/GenBank/DDBJ databases">
        <title>Sorghum-associated microbial communities from plants grown in Nebraska, USA.</title>
        <authorList>
            <person name="Schachtman D."/>
        </authorList>
    </citation>
    <scope>NUCLEOTIDE SEQUENCE [LARGE SCALE GENOMIC DNA]</scope>
    <source>
        <strain evidence="1 2">CC523</strain>
    </source>
</reference>
<name>A0ABT9TRR7_PAENI</name>
<dbReference type="EMBL" id="JAUSSW010000016">
    <property type="protein sequence ID" value="MDQ0104378.1"/>
    <property type="molecule type" value="Genomic_DNA"/>
</dbReference>
<protein>
    <recommendedName>
        <fullName evidence="3">NadR/Ttd14 AAA domain-containing protein</fullName>
    </recommendedName>
</protein>
<evidence type="ECO:0000313" key="2">
    <source>
        <dbReference type="Proteomes" id="UP001244563"/>
    </source>
</evidence>
<evidence type="ECO:0000313" key="1">
    <source>
        <dbReference type="EMBL" id="MDQ0104378.1"/>
    </source>
</evidence>
<proteinExistence type="predicted"/>
<dbReference type="InterPro" id="IPR027417">
    <property type="entry name" value="P-loop_NTPase"/>
</dbReference>
<dbReference type="Gene3D" id="3.40.50.300">
    <property type="entry name" value="P-loop containing nucleotide triphosphate hydrolases"/>
    <property type="match status" value="1"/>
</dbReference>
<gene>
    <name evidence="1" type="ORF">J2T10_004052</name>
</gene>